<comment type="function">
    <text evidence="2">Decarboxylates L-threonine-O-3-phosphate to yield (R)-1-amino-2-propanol O-2-phosphate, the precursor for the linkage between the nucleotide loop and the corrin ring in cobalamin.</text>
</comment>
<evidence type="ECO:0000256" key="3">
    <source>
        <dbReference type="ARBA" id="ARBA00004953"/>
    </source>
</evidence>
<dbReference type="Gene3D" id="3.90.1150.10">
    <property type="entry name" value="Aspartate Aminotransferase, domain 1"/>
    <property type="match status" value="1"/>
</dbReference>
<evidence type="ECO:0000256" key="9">
    <source>
        <dbReference type="ARBA" id="ARBA00048531"/>
    </source>
</evidence>
<dbReference type="InterPro" id="IPR015424">
    <property type="entry name" value="PyrdxlP-dep_Trfase"/>
</dbReference>
<evidence type="ECO:0000256" key="6">
    <source>
        <dbReference type="ARBA" id="ARBA00022898"/>
    </source>
</evidence>
<dbReference type="EMBL" id="JAJEPS010000003">
    <property type="protein sequence ID" value="MCC2125492.1"/>
    <property type="molecule type" value="Genomic_DNA"/>
</dbReference>
<dbReference type="PANTHER" id="PTHR42885:SF1">
    <property type="entry name" value="THREONINE-PHOSPHATE DECARBOXYLASE"/>
    <property type="match status" value="1"/>
</dbReference>
<dbReference type="Gene3D" id="3.40.640.10">
    <property type="entry name" value="Type I PLP-dependent aspartate aminotransferase-like (Major domain)"/>
    <property type="match status" value="1"/>
</dbReference>
<evidence type="ECO:0000313" key="11">
    <source>
        <dbReference type="EMBL" id="MCC2125492.1"/>
    </source>
</evidence>
<accession>A0AAE3A3R8</accession>
<dbReference type="GO" id="GO:0009236">
    <property type="term" value="P:cobalamin biosynthetic process"/>
    <property type="evidence" value="ECO:0007669"/>
    <property type="project" value="UniProtKB-KW"/>
</dbReference>
<dbReference type="InterPro" id="IPR004838">
    <property type="entry name" value="NHTrfase_class1_PyrdxlP-BS"/>
</dbReference>
<dbReference type="Proteomes" id="UP001198220">
    <property type="component" value="Unassembled WGS sequence"/>
</dbReference>
<evidence type="ECO:0000256" key="8">
    <source>
        <dbReference type="ARBA" id="ARBA00029996"/>
    </source>
</evidence>
<comment type="cofactor">
    <cofactor evidence="1">
        <name>pyridoxal 5'-phosphate</name>
        <dbReference type="ChEBI" id="CHEBI:597326"/>
    </cofactor>
</comment>
<keyword evidence="6" id="KW-0663">Pyridoxal phosphate</keyword>
<reference evidence="11 12" key="1">
    <citation type="submission" date="2021-10" db="EMBL/GenBank/DDBJ databases">
        <title>Anaerobic single-cell dispensing facilitates the cultivation of human gut bacteria.</title>
        <authorList>
            <person name="Afrizal A."/>
        </authorList>
    </citation>
    <scope>NUCLEOTIDE SEQUENCE [LARGE SCALE GENOMIC DNA]</scope>
    <source>
        <strain evidence="11 12">CLA-AA-H276</strain>
    </source>
</reference>
<dbReference type="InterPro" id="IPR015422">
    <property type="entry name" value="PyrdxlP-dep_Trfase_small"/>
</dbReference>
<comment type="pathway">
    <text evidence="3">Cofactor biosynthesis; adenosylcobalamin biosynthesis.</text>
</comment>
<evidence type="ECO:0000256" key="4">
    <source>
        <dbReference type="ARBA" id="ARBA00012285"/>
    </source>
</evidence>
<keyword evidence="12" id="KW-1185">Reference proteome</keyword>
<dbReference type="AlphaFoldDB" id="A0AAE3A3R8"/>
<sequence>MGQHGGDIYSEEIQKQMAKEDRKFLDFSANINPLGMPAGVRLAVMEALYKAEHYPDPESRKLKHALAEYHEVPEEALICGNGGADLIYRLAYGTKPAHALLTAPTFLEYEEALKQVGTKIHIYEMQPDYRVREDILEQMTEDMDVMFLCNPNNPTGILVEQELLLRILERAESRSILLVLDECFLDFTGQEERSLIQKTTEYKHLFILKSFTKMYAMPGIRLGYGVCGDGALLRKMEAAGQCWGISVLASEAGIAALGEGEYKEKAITLVREERAYLKKEMEILGMTVWDGQADYLFFRTDGIRDLYDRLLPEGIMIRRCSNYRGLDETCYRVAVKDHEANGRLIEALKKTAR</sequence>
<dbReference type="CDD" id="cd00609">
    <property type="entry name" value="AAT_like"/>
    <property type="match status" value="1"/>
</dbReference>
<evidence type="ECO:0000313" key="12">
    <source>
        <dbReference type="Proteomes" id="UP001198220"/>
    </source>
</evidence>
<evidence type="ECO:0000256" key="5">
    <source>
        <dbReference type="ARBA" id="ARBA00022573"/>
    </source>
</evidence>
<keyword evidence="7 11" id="KW-0456">Lyase</keyword>
<dbReference type="PROSITE" id="PS00105">
    <property type="entry name" value="AA_TRANSFER_CLASS_1"/>
    <property type="match status" value="1"/>
</dbReference>
<keyword evidence="5" id="KW-0169">Cobalamin biosynthesis</keyword>
<organism evidence="11 12">
    <name type="scientific">Hominiventricola filiformis</name>
    <dbReference type="NCBI Taxonomy" id="2885352"/>
    <lineage>
        <taxon>Bacteria</taxon>
        <taxon>Bacillati</taxon>
        <taxon>Bacillota</taxon>
        <taxon>Clostridia</taxon>
        <taxon>Lachnospirales</taxon>
        <taxon>Lachnospiraceae</taxon>
        <taxon>Hominiventricola</taxon>
    </lineage>
</organism>
<dbReference type="RefSeq" id="WP_308458910.1">
    <property type="nucleotide sequence ID" value="NZ_JAJEPS010000003.1"/>
</dbReference>
<dbReference type="PANTHER" id="PTHR42885">
    <property type="entry name" value="HISTIDINOL-PHOSPHATE AMINOTRANSFERASE-RELATED"/>
    <property type="match status" value="1"/>
</dbReference>
<protein>
    <recommendedName>
        <fullName evidence="4">threonine-phosphate decarboxylase</fullName>
        <ecNumber evidence="4">4.1.1.81</ecNumber>
    </recommendedName>
    <alternativeName>
        <fullName evidence="8">L-threonine-O-3-phosphate decarboxylase</fullName>
    </alternativeName>
</protein>
<gene>
    <name evidence="11" type="primary">cobD</name>
    <name evidence="11" type="ORF">LKD36_04785</name>
</gene>
<name>A0AAE3A3R8_9FIRM</name>
<evidence type="ECO:0000256" key="2">
    <source>
        <dbReference type="ARBA" id="ARBA00003444"/>
    </source>
</evidence>
<comment type="catalytic activity">
    <reaction evidence="9">
        <text>O-phospho-L-threonine + H(+) = (R)-1-aminopropan-2-yl phosphate + CO2</text>
        <dbReference type="Rhea" id="RHEA:11492"/>
        <dbReference type="ChEBI" id="CHEBI:15378"/>
        <dbReference type="ChEBI" id="CHEBI:16526"/>
        <dbReference type="ChEBI" id="CHEBI:58563"/>
        <dbReference type="ChEBI" id="CHEBI:58675"/>
        <dbReference type="EC" id="4.1.1.81"/>
    </reaction>
</comment>
<dbReference type="GO" id="GO:0030170">
    <property type="term" value="F:pyridoxal phosphate binding"/>
    <property type="evidence" value="ECO:0007669"/>
    <property type="project" value="InterPro"/>
</dbReference>
<comment type="caution">
    <text evidence="11">The sequence shown here is derived from an EMBL/GenBank/DDBJ whole genome shotgun (WGS) entry which is preliminary data.</text>
</comment>
<feature type="domain" description="Aminotransferase class I/classII large" evidence="10">
    <location>
        <begin position="23"/>
        <end position="348"/>
    </location>
</feature>
<evidence type="ECO:0000259" key="10">
    <source>
        <dbReference type="Pfam" id="PF00155"/>
    </source>
</evidence>
<dbReference type="GO" id="GO:0048472">
    <property type="term" value="F:threonine-phosphate decarboxylase activity"/>
    <property type="evidence" value="ECO:0007669"/>
    <property type="project" value="UniProtKB-EC"/>
</dbReference>
<evidence type="ECO:0000256" key="7">
    <source>
        <dbReference type="ARBA" id="ARBA00023239"/>
    </source>
</evidence>
<dbReference type="InterPro" id="IPR005860">
    <property type="entry name" value="CobD"/>
</dbReference>
<dbReference type="NCBIfam" id="TIGR01140">
    <property type="entry name" value="L_thr_O3P_dcar"/>
    <property type="match status" value="1"/>
</dbReference>
<dbReference type="SUPFAM" id="SSF53383">
    <property type="entry name" value="PLP-dependent transferases"/>
    <property type="match status" value="1"/>
</dbReference>
<evidence type="ECO:0000256" key="1">
    <source>
        <dbReference type="ARBA" id="ARBA00001933"/>
    </source>
</evidence>
<proteinExistence type="predicted"/>
<dbReference type="EC" id="4.1.1.81" evidence="4"/>
<dbReference type="Pfam" id="PF00155">
    <property type="entry name" value="Aminotran_1_2"/>
    <property type="match status" value="1"/>
</dbReference>
<dbReference type="InterPro" id="IPR004839">
    <property type="entry name" value="Aminotransferase_I/II_large"/>
</dbReference>
<dbReference type="InterPro" id="IPR015421">
    <property type="entry name" value="PyrdxlP-dep_Trfase_major"/>
</dbReference>